<dbReference type="SUPFAM" id="SSF55804">
    <property type="entry name" value="Phoshotransferase/anion transport protein"/>
    <property type="match status" value="1"/>
</dbReference>
<dbReference type="PROSITE" id="PS51094">
    <property type="entry name" value="PTS_EIIA_TYPE_2"/>
    <property type="match status" value="1"/>
</dbReference>
<dbReference type="InterPro" id="IPR002178">
    <property type="entry name" value="PTS_EIIA_type-2_dom"/>
</dbReference>
<evidence type="ECO:0000256" key="2">
    <source>
        <dbReference type="ARBA" id="ARBA00023015"/>
    </source>
</evidence>
<dbReference type="Gene3D" id="3.40.930.10">
    <property type="entry name" value="Mannitol-specific EII, Chain A"/>
    <property type="match status" value="1"/>
</dbReference>
<feature type="domain" description="PRD" evidence="6">
    <location>
        <begin position="287"/>
        <end position="394"/>
    </location>
</feature>
<keyword evidence="4" id="KW-0804">Transcription</keyword>
<dbReference type="InterPro" id="IPR013196">
    <property type="entry name" value="HTH_11"/>
</dbReference>
<dbReference type="Pfam" id="PF05043">
    <property type="entry name" value="Mga"/>
    <property type="match status" value="1"/>
</dbReference>
<accession>A0A644X3W1</accession>
<sequence>MMNNRQTNIVRILGEQKEWITGKELSKLLNVSDRTIRSDIDNINKYYQSSLIKSNQRQGYHIDESLLNRLNIEVKYSIPQTPSERCVFMIRQLLFEKNEINLTILQSQIYVSGYSIENDLKRIRKMLEPYPKLRLIRSKNYIYLHGDERSKRALYRDLLAAETKGNFLNINRIASLYKNFDLLLVKDILLEVFDEYKFSVKDIMFPMLVIHIGISIERIMKYNFIKTDRKDKEFYESREYKISKEFFKRVSDKINIKLVEDEIQLMTLLLMGKNSLNYSTNLLNVDNKKLDIEQLVINLLEEIREFFGTDFIDDIDLIVGLKMHIQGMVSRAKNAISIDNVFLQDIKRKYPLVFEMGIYACHMIEDSLGFSVNENEAGFIALHLGAANERMNKNSKYKVIIISPHNQSFSSLCQQKIDDNFGERLDIVKTLNYFEEGEVISYQPDLILTLSSLQHSLDIMTIQISMFISSEDEMNIYQAIKKLDKKKFQIEFNSKISNIIKKEFFYTNFDGKDEKDIINKMCSKLEEHKIVPKDFKESVLKREEMSPTSFSYGFATPHDLRSQSYLSTISVALLKVPVKWGGYEVKLVMLLAINEEDKSLLFMFLEWLASTISDELTFSELLEVKDYEEFLERIMG</sequence>
<dbReference type="InterPro" id="IPR036634">
    <property type="entry name" value="PRD_sf"/>
</dbReference>
<evidence type="ECO:0000313" key="7">
    <source>
        <dbReference type="EMBL" id="MPM10850.1"/>
    </source>
</evidence>
<proteinExistence type="predicted"/>
<dbReference type="InterPro" id="IPR011608">
    <property type="entry name" value="PRD"/>
</dbReference>
<dbReference type="Pfam" id="PF00359">
    <property type="entry name" value="PTS_EIIA_2"/>
    <property type="match status" value="1"/>
</dbReference>
<dbReference type="InterPro" id="IPR036390">
    <property type="entry name" value="WH_DNA-bd_sf"/>
</dbReference>
<dbReference type="GO" id="GO:0006355">
    <property type="term" value="P:regulation of DNA-templated transcription"/>
    <property type="evidence" value="ECO:0007669"/>
    <property type="project" value="InterPro"/>
</dbReference>
<evidence type="ECO:0000256" key="3">
    <source>
        <dbReference type="ARBA" id="ARBA00023159"/>
    </source>
</evidence>
<gene>
    <name evidence="7" type="primary">licR_3</name>
    <name evidence="7" type="ORF">SDC9_57185</name>
</gene>
<dbReference type="AlphaFoldDB" id="A0A644X3W1"/>
<keyword evidence="2" id="KW-0805">Transcription regulation</keyword>
<evidence type="ECO:0000256" key="4">
    <source>
        <dbReference type="ARBA" id="ARBA00023163"/>
    </source>
</evidence>
<dbReference type="PANTHER" id="PTHR30185">
    <property type="entry name" value="CRYPTIC BETA-GLUCOSIDE BGL OPERON ANTITERMINATOR"/>
    <property type="match status" value="1"/>
</dbReference>
<dbReference type="EMBL" id="VSSQ01001749">
    <property type="protein sequence ID" value="MPM10850.1"/>
    <property type="molecule type" value="Genomic_DNA"/>
</dbReference>
<dbReference type="SUPFAM" id="SSF46785">
    <property type="entry name" value="Winged helix' DNA-binding domain"/>
    <property type="match status" value="1"/>
</dbReference>
<dbReference type="Pfam" id="PF08279">
    <property type="entry name" value="HTH_11"/>
    <property type="match status" value="1"/>
</dbReference>
<name>A0A644X3W1_9ZZZZ</name>
<evidence type="ECO:0000259" key="6">
    <source>
        <dbReference type="PROSITE" id="PS51372"/>
    </source>
</evidence>
<dbReference type="Pfam" id="PF00874">
    <property type="entry name" value="PRD"/>
    <property type="match status" value="2"/>
</dbReference>
<dbReference type="PANTHER" id="PTHR30185:SF13">
    <property type="entry name" value="LICABCH OPERON REGULATOR-RELATED"/>
    <property type="match status" value="1"/>
</dbReference>
<protein>
    <submittedName>
        <fullName evidence="7">Putative licABCH operon regulator</fullName>
    </submittedName>
</protein>
<reference evidence="7" key="1">
    <citation type="submission" date="2019-08" db="EMBL/GenBank/DDBJ databases">
        <authorList>
            <person name="Kucharzyk K."/>
            <person name="Murdoch R.W."/>
            <person name="Higgins S."/>
            <person name="Loffler F."/>
        </authorList>
    </citation>
    <scope>NUCLEOTIDE SEQUENCE</scope>
</reference>
<evidence type="ECO:0000259" key="5">
    <source>
        <dbReference type="PROSITE" id="PS51094"/>
    </source>
</evidence>
<dbReference type="Gene3D" id="1.10.1790.10">
    <property type="entry name" value="PRD domain"/>
    <property type="match status" value="2"/>
</dbReference>
<keyword evidence="3" id="KW-0010">Activator</keyword>
<comment type="caution">
    <text evidence="7">The sequence shown here is derived from an EMBL/GenBank/DDBJ whole genome shotgun (WGS) entry which is preliminary data.</text>
</comment>
<evidence type="ECO:0000256" key="1">
    <source>
        <dbReference type="ARBA" id="ARBA00022737"/>
    </source>
</evidence>
<feature type="domain" description="PTS EIIA type-2" evidence="5">
    <location>
        <begin position="498"/>
        <end position="636"/>
    </location>
</feature>
<dbReference type="InterPro" id="IPR007737">
    <property type="entry name" value="Mga_HTH"/>
</dbReference>
<feature type="domain" description="PRD" evidence="6">
    <location>
        <begin position="176"/>
        <end position="280"/>
    </location>
</feature>
<dbReference type="SUPFAM" id="SSF63520">
    <property type="entry name" value="PTS-regulatory domain, PRD"/>
    <property type="match status" value="2"/>
</dbReference>
<organism evidence="7">
    <name type="scientific">bioreactor metagenome</name>
    <dbReference type="NCBI Taxonomy" id="1076179"/>
    <lineage>
        <taxon>unclassified sequences</taxon>
        <taxon>metagenomes</taxon>
        <taxon>ecological metagenomes</taxon>
    </lineage>
</organism>
<dbReference type="Gene3D" id="1.10.10.10">
    <property type="entry name" value="Winged helix-like DNA-binding domain superfamily/Winged helix DNA-binding domain"/>
    <property type="match status" value="1"/>
</dbReference>
<dbReference type="InterPro" id="IPR016152">
    <property type="entry name" value="PTrfase/Anion_transptr"/>
</dbReference>
<keyword evidence="1" id="KW-0677">Repeat</keyword>
<dbReference type="InterPro" id="IPR036388">
    <property type="entry name" value="WH-like_DNA-bd_sf"/>
</dbReference>
<dbReference type="InterPro" id="IPR050661">
    <property type="entry name" value="BglG_antiterminators"/>
</dbReference>
<dbReference type="PROSITE" id="PS51372">
    <property type="entry name" value="PRD_2"/>
    <property type="match status" value="2"/>
</dbReference>